<dbReference type="InterPro" id="IPR019587">
    <property type="entry name" value="Polyketide_cyclase/dehydratase"/>
</dbReference>
<dbReference type="SUPFAM" id="SSF55961">
    <property type="entry name" value="Bet v1-like"/>
    <property type="match status" value="1"/>
</dbReference>
<dbReference type="AlphaFoldDB" id="A0A846X8D5"/>
<keyword evidence="2" id="KW-1185">Reference proteome</keyword>
<comment type="caution">
    <text evidence="1">The sequence shown here is derived from an EMBL/GenBank/DDBJ whole genome shotgun (WGS) entry which is preliminary data.</text>
</comment>
<sequence length="154" mass="16998">MHTTTVERTIAAPIGEVFDWFADSRNYARSPAVLRNRWGRLGDESPYGVGAVRIHLWVIGWFRERITAYNAPHGFDYFVERSFPPAHHEGGSMTFTEVPGGTRVIWSTTSELPLPFPTLRTAAMRVAGPVIAKVFDTILEAAEAALTEPPGSGN</sequence>
<dbReference type="EMBL" id="JAAXOO010000001">
    <property type="protein sequence ID" value="NKY31695.1"/>
    <property type="molecule type" value="Genomic_DNA"/>
</dbReference>
<dbReference type="RefSeq" id="WP_068035221.1">
    <property type="nucleotide sequence ID" value="NZ_JAAXOO010000001.1"/>
</dbReference>
<reference evidence="1 2" key="1">
    <citation type="submission" date="2020-04" db="EMBL/GenBank/DDBJ databases">
        <title>MicrobeNet Type strains.</title>
        <authorList>
            <person name="Nicholson A.C."/>
        </authorList>
    </citation>
    <scope>NUCLEOTIDE SEQUENCE [LARGE SCALE GENOMIC DNA]</scope>
    <source>
        <strain evidence="1 2">DSM 45078</strain>
    </source>
</reference>
<organism evidence="1 2">
    <name type="scientific">Nocardia speluncae</name>
    <dbReference type="NCBI Taxonomy" id="419477"/>
    <lineage>
        <taxon>Bacteria</taxon>
        <taxon>Bacillati</taxon>
        <taxon>Actinomycetota</taxon>
        <taxon>Actinomycetes</taxon>
        <taxon>Mycobacteriales</taxon>
        <taxon>Nocardiaceae</taxon>
        <taxon>Nocardia</taxon>
    </lineage>
</organism>
<dbReference type="Proteomes" id="UP000565715">
    <property type="component" value="Unassembled WGS sequence"/>
</dbReference>
<dbReference type="Pfam" id="PF10604">
    <property type="entry name" value="Polyketide_cyc2"/>
    <property type="match status" value="1"/>
</dbReference>
<dbReference type="CDD" id="cd07821">
    <property type="entry name" value="PYR_PYL_RCAR_like"/>
    <property type="match status" value="1"/>
</dbReference>
<protein>
    <submittedName>
        <fullName evidence="1">SRPBCC family protein</fullName>
    </submittedName>
</protein>
<accession>A0A846X8D5</accession>
<dbReference type="InterPro" id="IPR023393">
    <property type="entry name" value="START-like_dom_sf"/>
</dbReference>
<name>A0A846X8D5_9NOCA</name>
<evidence type="ECO:0000313" key="2">
    <source>
        <dbReference type="Proteomes" id="UP000565715"/>
    </source>
</evidence>
<gene>
    <name evidence="1" type="ORF">HGA13_01210</name>
</gene>
<dbReference type="Gene3D" id="3.30.530.20">
    <property type="match status" value="1"/>
</dbReference>
<proteinExistence type="predicted"/>
<evidence type="ECO:0000313" key="1">
    <source>
        <dbReference type="EMBL" id="NKY31695.1"/>
    </source>
</evidence>